<dbReference type="PANTHER" id="PTHR24292:SF54">
    <property type="entry name" value="CYP9F3-RELATED"/>
    <property type="match status" value="1"/>
</dbReference>
<dbReference type="GO" id="GO:0005789">
    <property type="term" value="C:endoplasmic reticulum membrane"/>
    <property type="evidence" value="ECO:0007669"/>
    <property type="project" value="UniProtKB-SubCell"/>
</dbReference>
<evidence type="ECO:0000313" key="18">
    <source>
        <dbReference type="RefSeq" id="XP_023943584.2"/>
    </source>
</evidence>
<evidence type="ECO:0000256" key="3">
    <source>
        <dbReference type="ARBA" id="ARBA00004406"/>
    </source>
</evidence>
<dbReference type="InterPro" id="IPR002401">
    <property type="entry name" value="Cyt_P450_E_grp-I"/>
</dbReference>
<keyword evidence="10 16" id="KW-0560">Oxidoreductase</keyword>
<proteinExistence type="inferred from homology"/>
<comment type="similarity">
    <text evidence="4 16">Belongs to the cytochrome P450 family.</text>
</comment>
<evidence type="ECO:0000256" key="8">
    <source>
        <dbReference type="ARBA" id="ARBA00022824"/>
    </source>
</evidence>
<evidence type="ECO:0000256" key="4">
    <source>
        <dbReference type="ARBA" id="ARBA00010617"/>
    </source>
</evidence>
<evidence type="ECO:0000256" key="2">
    <source>
        <dbReference type="ARBA" id="ARBA00004174"/>
    </source>
</evidence>
<dbReference type="InterPro" id="IPR036396">
    <property type="entry name" value="Cyt_P450_sf"/>
</dbReference>
<comment type="catalytic activity">
    <reaction evidence="14">
        <text>an organic molecule + reduced [NADPH--hemoprotein reductase] + O2 = an alcohol + oxidized [NADPH--hemoprotein reductase] + H2O + H(+)</text>
        <dbReference type="Rhea" id="RHEA:17149"/>
        <dbReference type="Rhea" id="RHEA-COMP:11964"/>
        <dbReference type="Rhea" id="RHEA-COMP:11965"/>
        <dbReference type="ChEBI" id="CHEBI:15377"/>
        <dbReference type="ChEBI" id="CHEBI:15378"/>
        <dbReference type="ChEBI" id="CHEBI:15379"/>
        <dbReference type="ChEBI" id="CHEBI:30879"/>
        <dbReference type="ChEBI" id="CHEBI:57618"/>
        <dbReference type="ChEBI" id="CHEBI:58210"/>
        <dbReference type="ChEBI" id="CHEBI:142491"/>
        <dbReference type="EC" id="1.14.14.1"/>
    </reaction>
</comment>
<sequence length="530" mass="61660">MILITWVLVAVTALWLYFRRRYSRFTSRGVKHLPVVPLLGHMLPIMMKKHHVAYHIDMMYHKFANERFIGRYEFVSPTIVIKDLKLIKKITIKDFEHFIDHKDFTDATLDPLFGRNLFSLTGHEWKQMRSFLSPAFTSSKIRHMMPMIEKVAKQMTEALKSDLKESESSYIEVDCKDLTTRSTNDVIASCAFGLKTDSYKEPNNPFYIVAKNITSFELRHFILFFTYASFPALFRLLKLTLLTKETVQFYKDLVLNTMKDREVRNILRPDMIHLLMEAKKGTLKNDDKNVIKDFGFATVDESTLANKTEFRAWSDVDLVAQAVIFLVAGFETVSSALTSALYELANNKDVQDKLAEEIKEFDAKNNGKMDFETVSSMNYMDMVVSEVLRVWPPLTILDRICVKPYNLGKPNKDASDDFTVNKGEVVVIPVWSLHHDPNYFRDPEKFDPERFSEENRREIDPFIYMPFGIGPRNCIASRFALCELKVLLYLIIKEFEICPSPRTVYPERLSAGSFHNRFDSGHWVRFNIRS</sequence>
<comment type="subcellular location">
    <subcellularLocation>
        <location evidence="3">Endoplasmic reticulum membrane</location>
        <topology evidence="3">Peripheral membrane protein</topology>
    </subcellularLocation>
    <subcellularLocation>
        <location evidence="2">Microsome membrane</location>
        <topology evidence="2">Peripheral membrane protein</topology>
    </subcellularLocation>
</comment>
<keyword evidence="6 15" id="KW-0349">Heme</keyword>
<evidence type="ECO:0000256" key="7">
    <source>
        <dbReference type="ARBA" id="ARBA00022723"/>
    </source>
</evidence>
<reference evidence="18" key="1">
    <citation type="submission" date="2025-08" db="UniProtKB">
        <authorList>
            <consortium name="RefSeq"/>
        </authorList>
    </citation>
    <scope>IDENTIFICATION</scope>
</reference>
<evidence type="ECO:0000256" key="1">
    <source>
        <dbReference type="ARBA" id="ARBA00001971"/>
    </source>
</evidence>
<keyword evidence="17" id="KW-1185">Reference proteome</keyword>
<dbReference type="KEGG" id="bany:112049786"/>
<dbReference type="GO" id="GO:0020037">
    <property type="term" value="F:heme binding"/>
    <property type="evidence" value="ECO:0007669"/>
    <property type="project" value="InterPro"/>
</dbReference>
<dbReference type="PROSITE" id="PS00086">
    <property type="entry name" value="CYTOCHROME_P450"/>
    <property type="match status" value="1"/>
</dbReference>
<comment type="cofactor">
    <cofactor evidence="1 15">
        <name>heme</name>
        <dbReference type="ChEBI" id="CHEBI:30413"/>
    </cofactor>
</comment>
<evidence type="ECO:0000256" key="12">
    <source>
        <dbReference type="ARBA" id="ARBA00023033"/>
    </source>
</evidence>
<evidence type="ECO:0000256" key="16">
    <source>
        <dbReference type="RuleBase" id="RU000461"/>
    </source>
</evidence>
<dbReference type="AlphaFoldDB" id="A0A6J1N9K3"/>
<evidence type="ECO:0000256" key="10">
    <source>
        <dbReference type="ARBA" id="ARBA00023002"/>
    </source>
</evidence>
<dbReference type="Pfam" id="PF00067">
    <property type="entry name" value="p450"/>
    <property type="match status" value="1"/>
</dbReference>
<dbReference type="Gene3D" id="1.10.630.10">
    <property type="entry name" value="Cytochrome P450"/>
    <property type="match status" value="1"/>
</dbReference>
<dbReference type="RefSeq" id="XP_023943584.2">
    <property type="nucleotide sequence ID" value="XM_024087816.2"/>
</dbReference>
<dbReference type="PRINTS" id="PR00463">
    <property type="entry name" value="EP450I"/>
</dbReference>
<keyword evidence="13" id="KW-0472">Membrane</keyword>
<evidence type="ECO:0000256" key="5">
    <source>
        <dbReference type="ARBA" id="ARBA00012109"/>
    </source>
</evidence>
<dbReference type="PANTHER" id="PTHR24292">
    <property type="entry name" value="CYTOCHROME P450"/>
    <property type="match status" value="1"/>
</dbReference>
<keyword evidence="11 15" id="KW-0408">Iron</keyword>
<evidence type="ECO:0000256" key="11">
    <source>
        <dbReference type="ARBA" id="ARBA00023004"/>
    </source>
</evidence>
<dbReference type="InterPro" id="IPR050476">
    <property type="entry name" value="Insect_CytP450_Detox"/>
</dbReference>
<organism evidence="17 18">
    <name type="scientific">Bicyclus anynana</name>
    <name type="common">Squinting bush brown butterfly</name>
    <dbReference type="NCBI Taxonomy" id="110368"/>
    <lineage>
        <taxon>Eukaryota</taxon>
        <taxon>Metazoa</taxon>
        <taxon>Ecdysozoa</taxon>
        <taxon>Arthropoda</taxon>
        <taxon>Hexapoda</taxon>
        <taxon>Insecta</taxon>
        <taxon>Pterygota</taxon>
        <taxon>Neoptera</taxon>
        <taxon>Endopterygota</taxon>
        <taxon>Lepidoptera</taxon>
        <taxon>Glossata</taxon>
        <taxon>Ditrysia</taxon>
        <taxon>Papilionoidea</taxon>
        <taxon>Nymphalidae</taxon>
        <taxon>Satyrinae</taxon>
        <taxon>Satyrini</taxon>
        <taxon>Mycalesina</taxon>
        <taxon>Bicyclus</taxon>
    </lineage>
</organism>
<feature type="binding site" description="axial binding residue" evidence="15">
    <location>
        <position position="474"/>
    </location>
    <ligand>
        <name>heme</name>
        <dbReference type="ChEBI" id="CHEBI:30413"/>
    </ligand>
    <ligandPart>
        <name>Fe</name>
        <dbReference type="ChEBI" id="CHEBI:18248"/>
    </ligandPart>
</feature>
<protein>
    <recommendedName>
        <fullName evidence="5">unspecific monooxygenase</fullName>
        <ecNumber evidence="5">1.14.14.1</ecNumber>
    </recommendedName>
</protein>
<evidence type="ECO:0000256" key="9">
    <source>
        <dbReference type="ARBA" id="ARBA00022848"/>
    </source>
</evidence>
<name>A0A6J1N9K3_BICAN</name>
<dbReference type="InterPro" id="IPR017972">
    <property type="entry name" value="Cyt_P450_CS"/>
</dbReference>
<dbReference type="InterPro" id="IPR001128">
    <property type="entry name" value="Cyt_P450"/>
</dbReference>
<dbReference type="GO" id="GO:0016712">
    <property type="term" value="F:oxidoreductase activity, acting on paired donors, with incorporation or reduction of molecular oxygen, reduced flavin or flavoprotein as one donor, and incorporation of one atom of oxygen"/>
    <property type="evidence" value="ECO:0007669"/>
    <property type="project" value="UniProtKB-EC"/>
</dbReference>
<keyword evidence="9" id="KW-0492">Microsome</keyword>
<dbReference type="GO" id="GO:0005506">
    <property type="term" value="F:iron ion binding"/>
    <property type="evidence" value="ECO:0007669"/>
    <property type="project" value="InterPro"/>
</dbReference>
<dbReference type="CDD" id="cd11056">
    <property type="entry name" value="CYP6-like"/>
    <property type="match status" value="1"/>
</dbReference>
<keyword evidence="7 15" id="KW-0479">Metal-binding</keyword>
<accession>A0A6J1N9K3</accession>
<gene>
    <name evidence="18" type="primary">LOC112049786</name>
</gene>
<dbReference type="OrthoDB" id="2789670at2759"/>
<dbReference type="EC" id="1.14.14.1" evidence="5"/>
<dbReference type="GeneID" id="112049786"/>
<dbReference type="SUPFAM" id="SSF48264">
    <property type="entry name" value="Cytochrome P450"/>
    <property type="match status" value="1"/>
</dbReference>
<evidence type="ECO:0000256" key="13">
    <source>
        <dbReference type="ARBA" id="ARBA00023136"/>
    </source>
</evidence>
<dbReference type="PRINTS" id="PR00385">
    <property type="entry name" value="P450"/>
</dbReference>
<evidence type="ECO:0000256" key="15">
    <source>
        <dbReference type="PIRSR" id="PIRSR602401-1"/>
    </source>
</evidence>
<evidence type="ECO:0000313" key="17">
    <source>
        <dbReference type="Proteomes" id="UP001652582"/>
    </source>
</evidence>
<evidence type="ECO:0000256" key="14">
    <source>
        <dbReference type="ARBA" id="ARBA00047827"/>
    </source>
</evidence>
<evidence type="ECO:0000256" key="6">
    <source>
        <dbReference type="ARBA" id="ARBA00022617"/>
    </source>
</evidence>
<keyword evidence="8" id="KW-0256">Endoplasmic reticulum</keyword>
<keyword evidence="12 16" id="KW-0503">Monooxygenase</keyword>
<dbReference type="Proteomes" id="UP001652582">
    <property type="component" value="Chromosome 11"/>
</dbReference>